<dbReference type="EMBL" id="SNYI01000002">
    <property type="protein sequence ID" value="TDQ30731.1"/>
    <property type="molecule type" value="Genomic_DNA"/>
</dbReference>
<evidence type="ECO:0008006" key="4">
    <source>
        <dbReference type="Google" id="ProtNLM"/>
    </source>
</evidence>
<gene>
    <name evidence="2" type="ORF">CLV82_1420</name>
</gene>
<evidence type="ECO:0000313" key="2">
    <source>
        <dbReference type="EMBL" id="TDQ30731.1"/>
    </source>
</evidence>
<evidence type="ECO:0000313" key="3">
    <source>
        <dbReference type="Proteomes" id="UP000295468"/>
    </source>
</evidence>
<keyword evidence="3" id="KW-1185">Reference proteome</keyword>
<feature type="signal peptide" evidence="1">
    <location>
        <begin position="1"/>
        <end position="22"/>
    </location>
</feature>
<dbReference type="Pfam" id="PF20420">
    <property type="entry name" value="DUF6702"/>
    <property type="match status" value="1"/>
</dbReference>
<dbReference type="RefSeq" id="WP_133643615.1">
    <property type="nucleotide sequence ID" value="NZ_SNYI01000002.1"/>
</dbReference>
<proteinExistence type="predicted"/>
<dbReference type="OrthoDB" id="5735516at2"/>
<reference evidence="2 3" key="1">
    <citation type="submission" date="2019-03" db="EMBL/GenBank/DDBJ databases">
        <title>Genomic Encyclopedia of Archaeal and Bacterial Type Strains, Phase II (KMG-II): from individual species to whole genera.</title>
        <authorList>
            <person name="Goeker M."/>
        </authorList>
    </citation>
    <scope>NUCLEOTIDE SEQUENCE [LARGE SCALE GENOMIC DNA]</scope>
    <source>
        <strain evidence="2 3">DSM 18435</strain>
    </source>
</reference>
<protein>
    <recommendedName>
        <fullName evidence="4">Peptidase E</fullName>
    </recommendedName>
</protein>
<accession>A0A4R6TN47</accession>
<organism evidence="2 3">
    <name type="scientific">Zeaxanthinibacter enoshimensis</name>
    <dbReference type="NCBI Taxonomy" id="392009"/>
    <lineage>
        <taxon>Bacteria</taxon>
        <taxon>Pseudomonadati</taxon>
        <taxon>Bacteroidota</taxon>
        <taxon>Flavobacteriia</taxon>
        <taxon>Flavobacteriales</taxon>
        <taxon>Flavobacteriaceae</taxon>
        <taxon>Zeaxanthinibacter</taxon>
    </lineage>
</organism>
<dbReference type="InterPro" id="IPR046525">
    <property type="entry name" value="DUF6702"/>
</dbReference>
<keyword evidence="1" id="KW-0732">Signal</keyword>
<name>A0A4R6TN47_9FLAO</name>
<feature type="chain" id="PRO_5020846271" description="Peptidase E" evidence="1">
    <location>
        <begin position="23"/>
        <end position="167"/>
    </location>
</feature>
<comment type="caution">
    <text evidence="2">The sequence shown here is derived from an EMBL/GenBank/DDBJ whole genome shotgun (WGS) entry which is preliminary data.</text>
</comment>
<dbReference type="AlphaFoldDB" id="A0A4R6TN47"/>
<sequence length="167" mass="19556">MKTPKKLLLLLLLPLFAFTAHKFYVSVTMVEYSEKDQALQVTSRIFIDDLDKLLSERYGIKAALATKRESPQADHYIDKYLRSKIIFRVNGKPVPFKFLGKQYKDDLVICYIEVQDIQLEKVETLEIQNDLLTDLFEEQQNIVHFKLKGQKKSFVLIRENNKGMLNL</sequence>
<dbReference type="Proteomes" id="UP000295468">
    <property type="component" value="Unassembled WGS sequence"/>
</dbReference>
<evidence type="ECO:0000256" key="1">
    <source>
        <dbReference type="SAM" id="SignalP"/>
    </source>
</evidence>